<dbReference type="EMBL" id="JADCNL010000007">
    <property type="protein sequence ID" value="KAG0473015.1"/>
    <property type="molecule type" value="Genomic_DNA"/>
</dbReference>
<name>A0A835QGT8_VANPL</name>
<dbReference type="Proteomes" id="UP000636800">
    <property type="component" value="Chromosome 7"/>
</dbReference>
<comment type="caution">
    <text evidence="2">The sequence shown here is derived from an EMBL/GenBank/DDBJ whole genome shotgun (WGS) entry which is preliminary data.</text>
</comment>
<evidence type="ECO:0000313" key="2">
    <source>
        <dbReference type="EMBL" id="KAG0473015.1"/>
    </source>
</evidence>
<dbReference type="OrthoDB" id="593770at2759"/>
<gene>
    <name evidence="2" type="ORF">HPP92_014872</name>
</gene>
<accession>A0A835QGT8</accession>
<feature type="region of interest" description="Disordered" evidence="1">
    <location>
        <begin position="106"/>
        <end position="133"/>
    </location>
</feature>
<sequence>MEASRAGKSRIRGTIPGAGGVACGAEAEMSGDQYYRRRMAVAGSTGPLRWRCVLDRRRPTLHPLPELSASILGGWDSRGRCGDLLRVWREAWLPWTARLWPSPTMPPLSLRRQSRRSSSSALGGRRAGSLPPSGAVSCWCVSSAAMTNVRKCRAATPPMIAGDALPEEIRIAQIHLRRSRDGGRRGSYWLPERGGTARFRHFVG</sequence>
<reference evidence="2 3" key="1">
    <citation type="journal article" date="2020" name="Nat. Food">
        <title>A phased Vanilla planifolia genome enables genetic improvement of flavour and production.</title>
        <authorList>
            <person name="Hasing T."/>
            <person name="Tang H."/>
            <person name="Brym M."/>
            <person name="Khazi F."/>
            <person name="Huang T."/>
            <person name="Chambers A.H."/>
        </authorList>
    </citation>
    <scope>NUCLEOTIDE SEQUENCE [LARGE SCALE GENOMIC DNA]</scope>
    <source>
        <tissue evidence="2">Leaf</tissue>
    </source>
</reference>
<evidence type="ECO:0000313" key="3">
    <source>
        <dbReference type="Proteomes" id="UP000636800"/>
    </source>
</evidence>
<feature type="compositionally biased region" description="Low complexity" evidence="1">
    <location>
        <begin position="108"/>
        <end position="130"/>
    </location>
</feature>
<proteinExistence type="predicted"/>
<dbReference type="AlphaFoldDB" id="A0A835QGT8"/>
<evidence type="ECO:0000256" key="1">
    <source>
        <dbReference type="SAM" id="MobiDB-lite"/>
    </source>
</evidence>
<protein>
    <submittedName>
        <fullName evidence="2">Uncharacterized protein</fullName>
    </submittedName>
</protein>
<keyword evidence="3" id="KW-1185">Reference proteome</keyword>
<dbReference type="PROSITE" id="PS51257">
    <property type="entry name" value="PROKAR_LIPOPROTEIN"/>
    <property type="match status" value="1"/>
</dbReference>
<organism evidence="2 3">
    <name type="scientific">Vanilla planifolia</name>
    <name type="common">Vanilla</name>
    <dbReference type="NCBI Taxonomy" id="51239"/>
    <lineage>
        <taxon>Eukaryota</taxon>
        <taxon>Viridiplantae</taxon>
        <taxon>Streptophyta</taxon>
        <taxon>Embryophyta</taxon>
        <taxon>Tracheophyta</taxon>
        <taxon>Spermatophyta</taxon>
        <taxon>Magnoliopsida</taxon>
        <taxon>Liliopsida</taxon>
        <taxon>Asparagales</taxon>
        <taxon>Orchidaceae</taxon>
        <taxon>Vanilloideae</taxon>
        <taxon>Vanilleae</taxon>
        <taxon>Vanilla</taxon>
    </lineage>
</organism>